<proteinExistence type="predicted"/>
<dbReference type="Proteomes" id="UP000315017">
    <property type="component" value="Chromosome"/>
</dbReference>
<dbReference type="GO" id="GO:0004803">
    <property type="term" value="F:transposase activity"/>
    <property type="evidence" value="ECO:0007669"/>
    <property type="project" value="InterPro"/>
</dbReference>
<dbReference type="RefSeq" id="WP_145084744.1">
    <property type="nucleotide sequence ID" value="NZ_CP036274.1"/>
</dbReference>
<sequence>MTVVRSQTDPLAFFFTWATYGTWLPGDQRGWVEFRHGFQLPDPWRELESMAKMTEGSCRLSPPEREQVHDQLRETCHFKQWQLHAVNCRSNHLHAVISASAAPRLMRTQIKAWLTRRLKSFCATNRRESREHWWAERGSIRWLFEDDHLEAAILYVRDGQDRPRPK</sequence>
<keyword evidence="2" id="KW-1185">Reference proteome</keyword>
<dbReference type="InterPro" id="IPR036515">
    <property type="entry name" value="Transposase_17_sf"/>
</dbReference>
<evidence type="ECO:0000313" key="1">
    <source>
        <dbReference type="EMBL" id="QDU25578.1"/>
    </source>
</evidence>
<reference evidence="1 2" key="1">
    <citation type="submission" date="2019-02" db="EMBL/GenBank/DDBJ databases">
        <title>Deep-cultivation of Planctomycetes and their phenomic and genomic characterization uncovers novel biology.</title>
        <authorList>
            <person name="Wiegand S."/>
            <person name="Jogler M."/>
            <person name="Boedeker C."/>
            <person name="Pinto D."/>
            <person name="Vollmers J."/>
            <person name="Rivas-Marin E."/>
            <person name="Kohn T."/>
            <person name="Peeters S.H."/>
            <person name="Heuer A."/>
            <person name="Rast P."/>
            <person name="Oberbeckmann S."/>
            <person name="Bunk B."/>
            <person name="Jeske O."/>
            <person name="Meyerdierks A."/>
            <person name="Storesund J.E."/>
            <person name="Kallscheuer N."/>
            <person name="Luecker S."/>
            <person name="Lage O.M."/>
            <person name="Pohl T."/>
            <person name="Merkel B.J."/>
            <person name="Hornburger P."/>
            <person name="Mueller R.-W."/>
            <person name="Bruemmer F."/>
            <person name="Labrenz M."/>
            <person name="Spormann A.M."/>
            <person name="Op den Camp H."/>
            <person name="Overmann J."/>
            <person name="Amann R."/>
            <person name="Jetten M.S.M."/>
            <person name="Mascher T."/>
            <person name="Medema M.H."/>
            <person name="Devos D.P."/>
            <person name="Kaster A.-K."/>
            <person name="Ovreas L."/>
            <person name="Rohde M."/>
            <person name="Galperin M.Y."/>
            <person name="Jogler C."/>
        </authorList>
    </citation>
    <scope>NUCLEOTIDE SEQUENCE [LARGE SCALE GENOMIC DNA]</scope>
    <source>
        <strain evidence="1 2">ETA_A8</strain>
    </source>
</reference>
<protein>
    <recommendedName>
        <fullName evidence="3">Transposase IS200-like domain-containing protein</fullName>
    </recommendedName>
</protein>
<accession>A0A517Y5R0</accession>
<dbReference type="GO" id="GO:0003677">
    <property type="term" value="F:DNA binding"/>
    <property type="evidence" value="ECO:0007669"/>
    <property type="project" value="InterPro"/>
</dbReference>
<evidence type="ECO:0008006" key="3">
    <source>
        <dbReference type="Google" id="ProtNLM"/>
    </source>
</evidence>
<dbReference type="KEGG" id="aagg:ETAA8_06470"/>
<dbReference type="Gene3D" id="3.30.70.1290">
    <property type="entry name" value="Transposase IS200-like"/>
    <property type="match status" value="1"/>
</dbReference>
<dbReference type="OrthoDB" id="274221at2"/>
<dbReference type="EMBL" id="CP036274">
    <property type="protein sequence ID" value="QDU25578.1"/>
    <property type="molecule type" value="Genomic_DNA"/>
</dbReference>
<dbReference type="GO" id="GO:0006313">
    <property type="term" value="P:DNA transposition"/>
    <property type="evidence" value="ECO:0007669"/>
    <property type="project" value="InterPro"/>
</dbReference>
<gene>
    <name evidence="1" type="ORF">ETAA8_06470</name>
</gene>
<evidence type="ECO:0000313" key="2">
    <source>
        <dbReference type="Proteomes" id="UP000315017"/>
    </source>
</evidence>
<dbReference type="SUPFAM" id="SSF143422">
    <property type="entry name" value="Transposase IS200-like"/>
    <property type="match status" value="1"/>
</dbReference>
<dbReference type="AlphaFoldDB" id="A0A517Y5R0"/>
<organism evidence="1 2">
    <name type="scientific">Anatilimnocola aggregata</name>
    <dbReference type="NCBI Taxonomy" id="2528021"/>
    <lineage>
        <taxon>Bacteria</taxon>
        <taxon>Pseudomonadati</taxon>
        <taxon>Planctomycetota</taxon>
        <taxon>Planctomycetia</taxon>
        <taxon>Pirellulales</taxon>
        <taxon>Pirellulaceae</taxon>
        <taxon>Anatilimnocola</taxon>
    </lineage>
</organism>
<name>A0A517Y5R0_9BACT</name>